<dbReference type="AlphaFoldDB" id="A0A423ME89"/>
<organism evidence="1 2">
    <name type="scientific">Pseudomonas fluorescens</name>
    <dbReference type="NCBI Taxonomy" id="294"/>
    <lineage>
        <taxon>Bacteria</taxon>
        <taxon>Pseudomonadati</taxon>
        <taxon>Pseudomonadota</taxon>
        <taxon>Gammaproteobacteria</taxon>
        <taxon>Pseudomonadales</taxon>
        <taxon>Pseudomonadaceae</taxon>
        <taxon>Pseudomonas</taxon>
    </lineage>
</organism>
<dbReference type="Proteomes" id="UP000285378">
    <property type="component" value="Unassembled WGS sequence"/>
</dbReference>
<proteinExistence type="predicted"/>
<accession>A0A423ME89</accession>
<dbReference type="EMBL" id="MOBX01000013">
    <property type="protein sequence ID" value="RON81595.1"/>
    <property type="molecule type" value="Genomic_DNA"/>
</dbReference>
<name>A0A423ME89_PSEFL</name>
<evidence type="ECO:0000313" key="2">
    <source>
        <dbReference type="Proteomes" id="UP000285378"/>
    </source>
</evidence>
<evidence type="ECO:0000313" key="1">
    <source>
        <dbReference type="EMBL" id="RON81595.1"/>
    </source>
</evidence>
<comment type="caution">
    <text evidence="1">The sequence shown here is derived from an EMBL/GenBank/DDBJ whole genome shotgun (WGS) entry which is preliminary data.</text>
</comment>
<gene>
    <name evidence="1" type="ORF">BK670_15620</name>
</gene>
<protein>
    <submittedName>
        <fullName evidence="1">Uncharacterized protein</fullName>
    </submittedName>
</protein>
<sequence length="128" mass="14841">MTVDSILHCVWEKPIPLPVERPLPHAFRDWPFRHNVRIRDGKASETCSLKPLRHQFQTPNALAEHTIRVWSQRTLKFSPLALEHYHCLSTLDAQKNLIVLIYECEEIPNATALERRATAEGYPIIVTH</sequence>
<reference evidence="1 2" key="1">
    <citation type="submission" date="2016-10" db="EMBL/GenBank/DDBJ databases">
        <title>Comparative genome analysis of multiple Pseudomonas spp. focuses on biocontrol and plant growth promoting traits.</title>
        <authorList>
            <person name="Tao X.-Y."/>
            <person name="Taylor C.G."/>
        </authorList>
    </citation>
    <scope>NUCLEOTIDE SEQUENCE [LARGE SCALE GENOMIC DNA]</scope>
    <source>
        <strain evidence="1 2">28B5</strain>
    </source>
</reference>